<organism evidence="1">
    <name type="scientific">marine sediment metagenome</name>
    <dbReference type="NCBI Taxonomy" id="412755"/>
    <lineage>
        <taxon>unclassified sequences</taxon>
        <taxon>metagenomes</taxon>
        <taxon>ecological metagenomes</taxon>
    </lineage>
</organism>
<dbReference type="AlphaFoldDB" id="A0A0F8ZLZ6"/>
<evidence type="ECO:0000313" key="1">
    <source>
        <dbReference type="EMBL" id="KKK60956.1"/>
    </source>
</evidence>
<sequence length="170" mass="18209">MARIIEIAVLTKQDPMHSNNNLSALCPYDSGSSEEDNWFEQVLAGLLYNRRAGKFKMLLNASGSEYVVVDKPMIRTITVTLNAAHLINYDGGEHAPVVGEVVYVNGAETTEYATVKDFTLASGTWGGNDAAGVLEVHKATNAFAANLENNDIIEDSGGTTICDVVGSIAR</sequence>
<name>A0A0F8ZLZ6_9ZZZZ</name>
<accession>A0A0F8ZLZ6</accession>
<comment type="caution">
    <text evidence="1">The sequence shown here is derived from an EMBL/GenBank/DDBJ whole genome shotgun (WGS) entry which is preliminary data.</text>
</comment>
<reference evidence="1" key="1">
    <citation type="journal article" date="2015" name="Nature">
        <title>Complex archaea that bridge the gap between prokaryotes and eukaryotes.</title>
        <authorList>
            <person name="Spang A."/>
            <person name="Saw J.H."/>
            <person name="Jorgensen S.L."/>
            <person name="Zaremba-Niedzwiedzka K."/>
            <person name="Martijn J."/>
            <person name="Lind A.E."/>
            <person name="van Eijk R."/>
            <person name="Schleper C."/>
            <person name="Guy L."/>
            <person name="Ettema T.J."/>
        </authorList>
    </citation>
    <scope>NUCLEOTIDE SEQUENCE</scope>
</reference>
<protein>
    <submittedName>
        <fullName evidence="1">Uncharacterized protein</fullName>
    </submittedName>
</protein>
<proteinExistence type="predicted"/>
<dbReference type="EMBL" id="LAZR01062713">
    <property type="protein sequence ID" value="KKK60956.1"/>
    <property type="molecule type" value="Genomic_DNA"/>
</dbReference>
<gene>
    <name evidence="1" type="ORF">LCGC14_3019170</name>
</gene>